<dbReference type="InterPro" id="IPR019775">
    <property type="entry name" value="WD40_repeat_CS"/>
</dbReference>
<evidence type="ECO:0000256" key="1">
    <source>
        <dbReference type="ARBA" id="ARBA00022574"/>
    </source>
</evidence>
<protein>
    <submittedName>
        <fullName evidence="6">Putative neutral sphingomyelinase n-smase activation associated factor fan</fullName>
    </submittedName>
</protein>
<dbReference type="Gene3D" id="2.30.29.30">
    <property type="entry name" value="Pleckstrin-homology domain (PH domain)/Phosphotyrosine-binding domain (PTB)"/>
    <property type="match status" value="1"/>
</dbReference>
<dbReference type="InterPro" id="IPR000409">
    <property type="entry name" value="BEACH_dom"/>
</dbReference>
<dbReference type="InterPro" id="IPR036322">
    <property type="entry name" value="WD40_repeat_dom_sf"/>
</dbReference>
<feature type="repeat" description="WD" evidence="3">
    <location>
        <begin position="796"/>
        <end position="837"/>
    </location>
</feature>
<evidence type="ECO:0000256" key="2">
    <source>
        <dbReference type="ARBA" id="ARBA00022737"/>
    </source>
</evidence>
<dbReference type="InterPro" id="IPR015943">
    <property type="entry name" value="WD40/YVTN_repeat-like_dom_sf"/>
</dbReference>
<dbReference type="PROSITE" id="PS51783">
    <property type="entry name" value="PH_BEACH"/>
    <property type="match status" value="1"/>
</dbReference>
<dbReference type="SMART" id="SM01026">
    <property type="entry name" value="Beach"/>
    <property type="match status" value="1"/>
</dbReference>
<evidence type="ECO:0000313" key="6">
    <source>
        <dbReference type="EMBL" id="JAP66286.1"/>
    </source>
</evidence>
<organism evidence="6">
    <name type="scientific">Hyalomma excavatum</name>
    <dbReference type="NCBI Taxonomy" id="257692"/>
    <lineage>
        <taxon>Eukaryota</taxon>
        <taxon>Metazoa</taxon>
        <taxon>Ecdysozoa</taxon>
        <taxon>Arthropoda</taxon>
        <taxon>Chelicerata</taxon>
        <taxon>Arachnida</taxon>
        <taxon>Acari</taxon>
        <taxon>Parasitiformes</taxon>
        <taxon>Ixodida</taxon>
        <taxon>Ixodoidea</taxon>
        <taxon>Ixodidae</taxon>
        <taxon>Hyalomminae</taxon>
        <taxon>Hyalomma</taxon>
    </lineage>
</organism>
<dbReference type="EMBL" id="GEFH01002295">
    <property type="protein sequence ID" value="JAP66286.1"/>
    <property type="molecule type" value="mRNA"/>
</dbReference>
<name>A0A131XKT9_9ACAR</name>
<evidence type="ECO:0000256" key="3">
    <source>
        <dbReference type="PROSITE-ProRule" id="PRU00221"/>
    </source>
</evidence>
<dbReference type="PANTHER" id="PTHR13743">
    <property type="entry name" value="BEIGE/BEACH-RELATED"/>
    <property type="match status" value="1"/>
</dbReference>
<dbReference type="Pfam" id="PF00400">
    <property type="entry name" value="WD40"/>
    <property type="match status" value="5"/>
</dbReference>
<dbReference type="PROSITE" id="PS50294">
    <property type="entry name" value="WD_REPEATS_REGION"/>
    <property type="match status" value="3"/>
</dbReference>
<evidence type="ECO:0000259" key="5">
    <source>
        <dbReference type="PROSITE" id="PS51783"/>
    </source>
</evidence>
<dbReference type="Pfam" id="PF02138">
    <property type="entry name" value="Beach"/>
    <property type="match status" value="1"/>
</dbReference>
<dbReference type="SUPFAM" id="SSF81837">
    <property type="entry name" value="BEACH domain"/>
    <property type="match status" value="1"/>
</dbReference>
<dbReference type="SUPFAM" id="SSF50978">
    <property type="entry name" value="WD40 repeat-like"/>
    <property type="match status" value="1"/>
</dbReference>
<dbReference type="PROSITE" id="PS50082">
    <property type="entry name" value="WD_REPEATS_2"/>
    <property type="match status" value="5"/>
</dbReference>
<dbReference type="PROSITE" id="PS50197">
    <property type="entry name" value="BEACH"/>
    <property type="match status" value="1"/>
</dbReference>
<dbReference type="PROSITE" id="PS00678">
    <property type="entry name" value="WD_REPEATS_1"/>
    <property type="match status" value="1"/>
</dbReference>
<dbReference type="InterPro" id="IPR001680">
    <property type="entry name" value="WD40_rpt"/>
</dbReference>
<dbReference type="CDD" id="cd00200">
    <property type="entry name" value="WD40"/>
    <property type="match status" value="1"/>
</dbReference>
<feature type="repeat" description="WD" evidence="3">
    <location>
        <begin position="877"/>
        <end position="914"/>
    </location>
</feature>
<sequence length="914" mass="103285">MAFIEPPNSERFSLLLLEPGEIYFKDYSVYLYPDNVKEAEAQRRRQKGRLKVCSKSILFVPEDVNHPILKFPLNESSIVKRWTGPLFSKLYSKNSVMNLQNDQVVEMLEGNIIKPYVFKREKVSFLFSLVYGSIDECLMHISQLSRASTLSPPEHDSMIAAMVLSWQSRISFDRSCLEDLYESIVLETKANKITPLVINPGLVLLTSLRLYFQPFNNVEPWPHIRINLRDVKRIIRRRFLLRQVGLELYCSESSVLKHLFLSFKTQQERDELYEKLLKQEALDIEDSGQENMMMLWQSGVISNYDYLLYINSLADRSFNDLTQYPVFPWVIGDYKSNTLDLSASESYRDLSRPLGALSEKRLKKLKDRYAEMAEPKFLYGSHYSTPGFVLYYLVRKMPQYMLCLQNGRFDHPDRMFNSISDTWRNVTTDAADFKELIPEFYDPTCSGDFLINSLNLDFGKRQNGCAVGDVELPPWAEGPAHFVRTCREALEAPFVSENLHAWIDLIFGYKQSGKEAVLADNVFYHLTYEGSVDLDSIQDIHERHSLEVQIMEFGQTPKQIFTYPHPQRCFTVLPRSLSAASDATPESLVENVSSCTEETATRDRTSSLLLFAWKRNMTDLTKLAEHTLHKEMVTDVCFSANKSNVFSVSQDSLLKLYSLEQKQQLRSASVSHMALSSCIVMNDKTVVVASWDNYVYIYNMEYGRVTESAMAHEDAVTDLSWKSGMLATASWDSTAKIWNLKAHGDKGGFSLQMELEHESGVACVSLDSEGENLVSGTVEGCISLWKLENASCSGQYPIHKGSVSAVSFSPDGHRVASCSEDKFLKVLDVQTGTVLFTKDVGLPMRCLSWDGATVFTGCDSGSVLVWDLLSAKLVATVPAHSGPVTCIHVSDDGSLIATGGSDGKVVVWKSGEPK</sequence>
<feature type="repeat" description="WD" evidence="3">
    <location>
        <begin position="709"/>
        <end position="741"/>
    </location>
</feature>
<reference evidence="6" key="1">
    <citation type="journal article" date="2017" name="Ticks Tick Borne Dis.">
        <title>An insight into the sialome of Hyalomma excavatum.</title>
        <authorList>
            <person name="Ribeiro J.M."/>
            <person name="Slovak M."/>
            <person name="Francischetti I.M."/>
        </authorList>
    </citation>
    <scope>NUCLEOTIDE SEQUENCE</scope>
    <source>
        <strain evidence="6">Samish</strain>
        <tissue evidence="6">Salivary glands</tissue>
    </source>
</reference>
<proteinExistence type="evidence at transcript level"/>
<keyword evidence="1 3" id="KW-0853">WD repeat</keyword>
<dbReference type="InterPro" id="IPR023362">
    <property type="entry name" value="PH-BEACH_dom"/>
</dbReference>
<dbReference type="FunFam" id="1.10.1540.10:FF:000001">
    <property type="entry name" value="neurobeachin isoform X1"/>
    <property type="match status" value="1"/>
</dbReference>
<dbReference type="InterPro" id="IPR011993">
    <property type="entry name" value="PH-like_dom_sf"/>
</dbReference>
<feature type="domain" description="BEACH-type PH" evidence="5">
    <location>
        <begin position="179"/>
        <end position="277"/>
    </location>
</feature>
<dbReference type="SMART" id="SM00320">
    <property type="entry name" value="WD40"/>
    <property type="match status" value="7"/>
</dbReference>
<dbReference type="InterPro" id="IPR036372">
    <property type="entry name" value="BEACH_dom_sf"/>
</dbReference>
<dbReference type="Gene3D" id="1.10.1540.10">
    <property type="entry name" value="BEACH domain"/>
    <property type="match status" value="1"/>
</dbReference>
<feature type="repeat" description="WD" evidence="3">
    <location>
        <begin position="626"/>
        <end position="667"/>
    </location>
</feature>
<feature type="repeat" description="WD" evidence="3">
    <location>
        <begin position="754"/>
        <end position="795"/>
    </location>
</feature>
<keyword evidence="2" id="KW-0677">Repeat</keyword>
<dbReference type="SUPFAM" id="SSF50729">
    <property type="entry name" value="PH domain-like"/>
    <property type="match status" value="1"/>
</dbReference>
<dbReference type="CDD" id="cd06071">
    <property type="entry name" value="Beach"/>
    <property type="match status" value="1"/>
</dbReference>
<accession>A0A131XKT9</accession>
<dbReference type="InterPro" id="IPR050865">
    <property type="entry name" value="BEACH_Domain"/>
</dbReference>
<dbReference type="InterPro" id="IPR057496">
    <property type="entry name" value="FAN-like_PH"/>
</dbReference>
<evidence type="ECO:0000259" key="4">
    <source>
        <dbReference type="PROSITE" id="PS50197"/>
    </source>
</evidence>
<dbReference type="AlphaFoldDB" id="A0A131XKT9"/>
<feature type="domain" description="BEACH" evidence="4">
    <location>
        <begin position="281"/>
        <end position="568"/>
    </location>
</feature>
<dbReference type="Gene3D" id="2.130.10.10">
    <property type="entry name" value="YVTN repeat-like/Quinoprotein amine dehydrogenase"/>
    <property type="match status" value="2"/>
</dbReference>
<dbReference type="PANTHER" id="PTHR13743:SF123">
    <property type="entry name" value="PROTEIN FAN"/>
    <property type="match status" value="1"/>
</dbReference>
<dbReference type="Pfam" id="PF25400">
    <property type="entry name" value="PH_FAN"/>
    <property type="match status" value="1"/>
</dbReference>